<dbReference type="EMBL" id="CP002038">
    <property type="protein sequence ID" value="ADM99101.1"/>
    <property type="molecule type" value="Genomic_DNA"/>
</dbReference>
<proteinExistence type="predicted"/>
<accession>E0SIP2</accession>
<dbReference type="AlphaFoldDB" id="E0SIP2"/>
<organism evidence="1 2">
    <name type="scientific">Dickeya dadantii (strain 3937)</name>
    <name type="common">Erwinia chrysanthemi (strain 3937)</name>
    <dbReference type="NCBI Taxonomy" id="198628"/>
    <lineage>
        <taxon>Bacteria</taxon>
        <taxon>Pseudomonadati</taxon>
        <taxon>Pseudomonadota</taxon>
        <taxon>Gammaproteobacteria</taxon>
        <taxon>Enterobacterales</taxon>
        <taxon>Pectobacteriaceae</taxon>
        <taxon>Dickeya</taxon>
    </lineage>
</organism>
<dbReference type="HOGENOM" id="CLU_2751304_0_0_6"/>
<dbReference type="Proteomes" id="UP000006859">
    <property type="component" value="Chromosome"/>
</dbReference>
<keyword evidence="2" id="KW-1185">Reference proteome</keyword>
<gene>
    <name evidence="1" type="ordered locus">Dda3937_04636</name>
</gene>
<evidence type="ECO:0000313" key="2">
    <source>
        <dbReference type="Proteomes" id="UP000006859"/>
    </source>
</evidence>
<reference evidence="1 2" key="1">
    <citation type="journal article" date="2011" name="J. Bacteriol.">
        <title>Genome sequence of the plant-pathogenic bacterium Dickeya dadantii 3937.</title>
        <authorList>
            <person name="Glasner J.D."/>
            <person name="Yang C.H."/>
            <person name="Reverchon S."/>
            <person name="Hugouvieux-Cotte-Pattat N."/>
            <person name="Condemine G."/>
            <person name="Bohin J.P."/>
            <person name="Van Gijsegem F."/>
            <person name="Yang S."/>
            <person name="Franza T."/>
            <person name="Expert D."/>
            <person name="Plunkett G. III"/>
            <person name="San Francisco M.J."/>
            <person name="Charkowski A.O."/>
            <person name="Py B."/>
            <person name="Bell K."/>
            <person name="Rauscher L."/>
            <person name="Rodriguez-Palenzuela P."/>
            <person name="Toussaint A."/>
            <person name="Holeva M.C."/>
            <person name="He S.Y."/>
            <person name="Douet V."/>
            <person name="Boccara M."/>
            <person name="Blanco C."/>
            <person name="Toth I."/>
            <person name="Anderson B.D."/>
            <person name="Biehl B.S."/>
            <person name="Mau B."/>
            <person name="Flynn S.M."/>
            <person name="Barras F."/>
            <person name="Lindeberg M."/>
            <person name="Birch P.R."/>
            <person name="Tsuyumu S."/>
            <person name="Shi X."/>
            <person name="Hibbing M."/>
            <person name="Yap M.N."/>
            <person name="Carpentier M."/>
            <person name="Dassa E."/>
            <person name="Umehara M."/>
            <person name="Kim J.F."/>
            <person name="Rusch M."/>
            <person name="Soni P."/>
            <person name="Mayhew G.F."/>
            <person name="Fouts D.E."/>
            <person name="Gill S.R."/>
            <person name="Blattner F.R."/>
            <person name="Keen N.T."/>
            <person name="Perna N.T."/>
        </authorList>
    </citation>
    <scope>NUCLEOTIDE SEQUENCE [LARGE SCALE GENOMIC DNA]</scope>
    <source>
        <strain evidence="1 2">3937</strain>
    </source>
</reference>
<evidence type="ECO:0000313" key="1">
    <source>
        <dbReference type="EMBL" id="ADM99101.1"/>
    </source>
</evidence>
<dbReference type="STRING" id="198628.Dda3937_04636"/>
<dbReference type="KEGG" id="ddd:Dda3937_04636"/>
<name>E0SIP2_DICD3</name>
<protein>
    <submittedName>
        <fullName evidence="1">Uncharacterized protein</fullName>
    </submittedName>
</protein>
<sequence>MPMINRETMLLSVSFMCESSRWFFRQSNNGGDNRMFSRVVSRYMPVIKPVDVWRWAAMGDGSVISKHRMR</sequence>